<proteinExistence type="predicted"/>
<evidence type="ECO:0000313" key="3">
    <source>
        <dbReference type="Proteomes" id="UP000681414"/>
    </source>
</evidence>
<dbReference type="CDD" id="cd06587">
    <property type="entry name" value="VOC"/>
    <property type="match status" value="1"/>
</dbReference>
<gene>
    <name evidence="2" type="ORF">KHA97_14180</name>
</gene>
<dbReference type="InterPro" id="IPR029068">
    <property type="entry name" value="Glyas_Bleomycin-R_OHBP_Dase"/>
</dbReference>
<reference evidence="2 3" key="1">
    <citation type="submission" date="2021-05" db="EMBL/GenBank/DDBJ databases">
        <title>Novel Bacillus species.</title>
        <authorList>
            <person name="Liu G."/>
        </authorList>
    </citation>
    <scope>NUCLEOTIDE SEQUENCE [LARGE SCALE GENOMIC DNA]</scope>
    <source>
        <strain evidence="3">FJAT-49780</strain>
    </source>
</reference>
<comment type="caution">
    <text evidence="2">The sequence shown here is derived from an EMBL/GenBank/DDBJ whole genome shotgun (WGS) entry which is preliminary data.</text>
</comment>
<protein>
    <submittedName>
        <fullName evidence="2">VOC family protein</fullName>
    </submittedName>
</protein>
<dbReference type="InterPro" id="IPR004360">
    <property type="entry name" value="Glyas_Fos-R_dOase_dom"/>
</dbReference>
<dbReference type="PANTHER" id="PTHR36503:SF3">
    <property type="entry name" value="BLR0126 PROTEIN"/>
    <property type="match status" value="1"/>
</dbReference>
<dbReference type="Proteomes" id="UP000681414">
    <property type="component" value="Unassembled WGS sequence"/>
</dbReference>
<organism evidence="2 3">
    <name type="scientific">Lederbergia citri</name>
    <dbReference type="NCBI Taxonomy" id="2833580"/>
    <lineage>
        <taxon>Bacteria</taxon>
        <taxon>Bacillati</taxon>
        <taxon>Bacillota</taxon>
        <taxon>Bacilli</taxon>
        <taxon>Bacillales</taxon>
        <taxon>Bacillaceae</taxon>
        <taxon>Lederbergia</taxon>
    </lineage>
</organism>
<sequence length="124" mass="14222">MIEKILYNTVPVKDIPASIKWYTEVLGFEFIWHSDEEKLAQVNLPSGQMIFLSETDDDTNANFTKNGATRSVVGFQAKNIEQLYKHLKKHGARVEEIVHDEEGGFKFLDFYDLDGNMFNVECDG</sequence>
<name>A0A942TDZ5_9BACI</name>
<dbReference type="RefSeq" id="WP_213125361.1">
    <property type="nucleotide sequence ID" value="NZ_JAGYPG010000002.1"/>
</dbReference>
<evidence type="ECO:0000313" key="2">
    <source>
        <dbReference type="EMBL" id="MBS4196211.1"/>
    </source>
</evidence>
<dbReference type="EMBL" id="JAGYPG010000002">
    <property type="protein sequence ID" value="MBS4196211.1"/>
    <property type="molecule type" value="Genomic_DNA"/>
</dbReference>
<accession>A0A942TDZ5</accession>
<dbReference type="InterPro" id="IPR037523">
    <property type="entry name" value="VOC_core"/>
</dbReference>
<dbReference type="PROSITE" id="PS51819">
    <property type="entry name" value="VOC"/>
    <property type="match status" value="1"/>
</dbReference>
<keyword evidence="3" id="KW-1185">Reference proteome</keyword>
<dbReference type="Pfam" id="PF00903">
    <property type="entry name" value="Glyoxalase"/>
    <property type="match status" value="1"/>
</dbReference>
<evidence type="ECO:0000259" key="1">
    <source>
        <dbReference type="PROSITE" id="PS51819"/>
    </source>
</evidence>
<dbReference type="AlphaFoldDB" id="A0A942TDZ5"/>
<dbReference type="PANTHER" id="PTHR36503">
    <property type="entry name" value="BLR2520 PROTEIN"/>
    <property type="match status" value="1"/>
</dbReference>
<dbReference type="Gene3D" id="3.10.180.10">
    <property type="entry name" value="2,3-Dihydroxybiphenyl 1,2-Dioxygenase, domain 1"/>
    <property type="match status" value="1"/>
</dbReference>
<dbReference type="SUPFAM" id="SSF54593">
    <property type="entry name" value="Glyoxalase/Bleomycin resistance protein/Dihydroxybiphenyl dioxygenase"/>
    <property type="match status" value="1"/>
</dbReference>
<feature type="domain" description="VOC" evidence="1">
    <location>
        <begin position="4"/>
        <end position="123"/>
    </location>
</feature>